<protein>
    <submittedName>
        <fullName evidence="1">Uncharacterized protein</fullName>
    </submittedName>
</protein>
<reference evidence="1 2" key="1">
    <citation type="submission" date="2019-03" db="EMBL/GenBank/DDBJ databases">
        <title>Algoriphagus aquimaris sp. nov., isolated form marine sediment in Pohang, Korea.</title>
        <authorList>
            <person name="Kim J."/>
            <person name="Yoon S.-H."/>
            <person name="Lee S.-S."/>
        </authorList>
    </citation>
    <scope>NUCLEOTIDE SEQUENCE [LARGE SCALE GENOMIC DNA]</scope>
    <source>
        <strain evidence="1 2">F21</strain>
    </source>
</reference>
<evidence type="ECO:0000313" key="2">
    <source>
        <dbReference type="Proteomes" id="UP000295438"/>
    </source>
</evidence>
<gene>
    <name evidence="1" type="ORF">E1898_03805</name>
</gene>
<keyword evidence="2" id="KW-1185">Reference proteome</keyword>
<dbReference type="EMBL" id="SMUW01000027">
    <property type="protein sequence ID" value="TDK48147.1"/>
    <property type="molecule type" value="Genomic_DNA"/>
</dbReference>
<proteinExistence type="predicted"/>
<sequence length="293" mass="33408">MYRSIITVGSPTFVSWRAIRQNGLFRTISTAIIQKALMVQANIESNPNGMYLHPIFNGYVSDQKRIVSYNLGMAFAKIYAERLLNIPNLTHLETLKKINAVTFVKHSGKSKEPDLVGMTSNGNWHVFEAKGMSSNKLSSEIIVAKNQANQIATIHGQAPTTLSACATYLGPNRIVSLIEDPESGEEKDIEVKKDKFYEGYYNSFFAFRELMDRKSKKEQFENIDFQSFDIRTNQLNITLGLETEVYELLQEKNYSLIDEFYASKRNTNEIVDGFDRENISIGQDGFIVKYLNY</sequence>
<name>A0A4V6PM77_9BACT</name>
<dbReference type="AlphaFoldDB" id="A0A4V6PM77"/>
<organism evidence="1 2">
    <name type="scientific">Algoriphagus formosus</name>
    <dbReference type="NCBI Taxonomy" id="2007308"/>
    <lineage>
        <taxon>Bacteria</taxon>
        <taxon>Pseudomonadati</taxon>
        <taxon>Bacteroidota</taxon>
        <taxon>Cytophagia</taxon>
        <taxon>Cytophagales</taxon>
        <taxon>Cyclobacteriaceae</taxon>
        <taxon>Algoriphagus</taxon>
    </lineage>
</organism>
<dbReference type="Proteomes" id="UP000295438">
    <property type="component" value="Unassembled WGS sequence"/>
</dbReference>
<evidence type="ECO:0000313" key="1">
    <source>
        <dbReference type="EMBL" id="TDK48147.1"/>
    </source>
</evidence>
<comment type="caution">
    <text evidence="1">The sequence shown here is derived from an EMBL/GenBank/DDBJ whole genome shotgun (WGS) entry which is preliminary data.</text>
</comment>
<accession>A0A4V6PM77</accession>
<dbReference type="RefSeq" id="WP_133389883.1">
    <property type="nucleotide sequence ID" value="NZ_SMUW01000027.1"/>
</dbReference>